<dbReference type="AlphaFoldDB" id="A0A8J2KDV3"/>
<comment type="cofactor">
    <cofactor evidence="1">
        <name>thiamine diphosphate</name>
        <dbReference type="ChEBI" id="CHEBI:58937"/>
    </cofactor>
</comment>
<dbReference type="Pfam" id="PF02779">
    <property type="entry name" value="Transket_pyr"/>
    <property type="match status" value="1"/>
</dbReference>
<dbReference type="InterPro" id="IPR033248">
    <property type="entry name" value="Transketolase_C"/>
</dbReference>
<evidence type="ECO:0000313" key="14">
    <source>
        <dbReference type="Proteomes" id="UP000708208"/>
    </source>
</evidence>
<keyword evidence="5" id="KW-0560">Oxidoreductase</keyword>
<dbReference type="PANTHER" id="PTHR42980:SF1">
    <property type="entry name" value="2-OXOISOVALERATE DEHYDROGENASE SUBUNIT BETA, MITOCHONDRIAL"/>
    <property type="match status" value="1"/>
</dbReference>
<dbReference type="Pfam" id="PF02780">
    <property type="entry name" value="Transketolase_C"/>
    <property type="match status" value="1"/>
</dbReference>
<protein>
    <recommendedName>
        <fullName evidence="10">2-oxoisovalerate dehydrogenase subunit beta, mitochondrial</fullName>
        <ecNumber evidence="3">1.2.4.4</ecNumber>
    </recommendedName>
    <alternativeName>
        <fullName evidence="11">Branched-chain alpha-keto acid dehydrogenase E1 component beta chain</fullName>
    </alternativeName>
</protein>
<gene>
    <name evidence="13" type="ORF">AFUS01_LOCUS23125</name>
</gene>
<dbReference type="GO" id="GO:0007584">
    <property type="term" value="P:response to nutrient"/>
    <property type="evidence" value="ECO:0007669"/>
    <property type="project" value="TreeGrafter"/>
</dbReference>
<sequence>MRNILGSFVKSAVRHVKGCSEFSSVTTIRHSSSFTYVPDTLSSSDGESTRMNLFQAVNNAMDIALGSDPTAVVFGEDVAFGGVFRCSIGLQEKYGKDRVFNTPLCEQGIAGLGIGLATAGATAIAEIQFADYIFPAFDQLVNEAAKFRYRCGNEFDCGKLTVRTPCGAVGHGALYHSQSPEAYFAHTPGLKIVIPRGPAKAKGLLLSCIRSNDPCIFLEPKILYRSAVEQVPVKDYEIPLGKADVLVEGENVTLLGWGTQVHVLQEVAQLAQDRLNVTCEVIDLVSIQPWDYETIFNSVRKTGRLVIAHEAPLTCGLGAEIAASVQSNCFLHLEAPVQRVTGFDTPFPHVFEPFYLPDKWRCLDAIKRVVEY</sequence>
<evidence type="ECO:0000313" key="13">
    <source>
        <dbReference type="EMBL" id="CAG7734752.1"/>
    </source>
</evidence>
<accession>A0A8J2KDV3</accession>
<evidence type="ECO:0000256" key="8">
    <source>
        <dbReference type="ARBA" id="ARBA00057409"/>
    </source>
</evidence>
<dbReference type="GO" id="GO:0009083">
    <property type="term" value="P:branched-chain amino acid catabolic process"/>
    <property type="evidence" value="ECO:0007669"/>
    <property type="project" value="TreeGrafter"/>
</dbReference>
<dbReference type="PANTHER" id="PTHR42980">
    <property type="entry name" value="2-OXOISOVALERATE DEHYDROGENASE SUBUNIT BETA-RELATED"/>
    <property type="match status" value="1"/>
</dbReference>
<dbReference type="InterPro" id="IPR005475">
    <property type="entry name" value="Transketolase-like_Pyr-bd"/>
</dbReference>
<evidence type="ECO:0000256" key="7">
    <source>
        <dbReference type="ARBA" id="ARBA00051764"/>
    </source>
</evidence>
<keyword evidence="4" id="KW-0809">Transit peptide</keyword>
<evidence type="ECO:0000256" key="11">
    <source>
        <dbReference type="ARBA" id="ARBA00082400"/>
    </source>
</evidence>
<dbReference type="SMART" id="SM00861">
    <property type="entry name" value="Transket_pyr"/>
    <property type="match status" value="1"/>
</dbReference>
<dbReference type="GO" id="GO:0003863">
    <property type="term" value="F:branched-chain 2-oxo acid dehydrogenase activity"/>
    <property type="evidence" value="ECO:0007669"/>
    <property type="project" value="UniProtKB-EC"/>
</dbReference>
<keyword evidence="14" id="KW-1185">Reference proteome</keyword>
<keyword evidence="6" id="KW-0496">Mitochondrion</keyword>
<evidence type="ECO:0000256" key="5">
    <source>
        <dbReference type="ARBA" id="ARBA00023002"/>
    </source>
</evidence>
<evidence type="ECO:0000259" key="12">
    <source>
        <dbReference type="SMART" id="SM00861"/>
    </source>
</evidence>
<dbReference type="OrthoDB" id="878at2759"/>
<comment type="caution">
    <text evidence="13">The sequence shown here is derived from an EMBL/GenBank/DDBJ whole genome shotgun (WGS) entry which is preliminary data.</text>
</comment>
<dbReference type="GO" id="GO:0005759">
    <property type="term" value="C:mitochondrial matrix"/>
    <property type="evidence" value="ECO:0007669"/>
    <property type="project" value="UniProtKB-SubCell"/>
</dbReference>
<dbReference type="CDD" id="cd07036">
    <property type="entry name" value="TPP_PYR_E1-PDHc-beta_like"/>
    <property type="match status" value="1"/>
</dbReference>
<comment type="function">
    <text evidence="8">Together with BCKDHA forms the heterotetrameric E1 subunit of the mitochondrial branched-chain alpha-ketoacid dehydrogenase (BCKD) complex. The BCKD complex catalyzes the multi-step oxidative decarboxylation of alpha-ketoacids derived from the branched-chain amino-acids valine, leucine and isoleucine producing CO2 and acyl-CoA which is subsequently utilized to produce energy. The E1 subunit catalyzes the first step with the decarboxylation of the alpha-ketoacid forming an enzyme-product intermediate. A reductive acylation mediated by the lipoylamide cofactor of E2 extracts the acyl group from the E1 active site for the next step of the reaction.</text>
</comment>
<evidence type="ECO:0000256" key="10">
    <source>
        <dbReference type="ARBA" id="ARBA00071568"/>
    </source>
</evidence>
<evidence type="ECO:0000256" key="4">
    <source>
        <dbReference type="ARBA" id="ARBA00022946"/>
    </source>
</evidence>
<dbReference type="Proteomes" id="UP000708208">
    <property type="component" value="Unassembled WGS sequence"/>
</dbReference>
<evidence type="ECO:0000256" key="6">
    <source>
        <dbReference type="ARBA" id="ARBA00023128"/>
    </source>
</evidence>
<comment type="subunit">
    <text evidence="9">Heterotetramer of 2 alpha/BCKDHA and 2 beta chains/BCKDHB that forms the branched-chain alpha-keto acid decarboxylase (E1) component of the BCKD complex. The branched-chain alpha-ketoacid dehydrogenase is a large complex composed of three major building blocks E1, E2 and E3. It is organized around E2, a 24-meric cubic core composed of DBT, to which are associated 6 to 12 copies of E1, and approximately 6 copies of the dehydrogenase E3, a DLD dimer.</text>
</comment>
<evidence type="ECO:0000256" key="2">
    <source>
        <dbReference type="ARBA" id="ARBA00004305"/>
    </source>
</evidence>
<evidence type="ECO:0000256" key="3">
    <source>
        <dbReference type="ARBA" id="ARBA00012277"/>
    </source>
</evidence>
<dbReference type="EMBL" id="CAJVCH010275711">
    <property type="protein sequence ID" value="CAG7734752.1"/>
    <property type="molecule type" value="Genomic_DNA"/>
</dbReference>
<organism evidence="13 14">
    <name type="scientific">Allacma fusca</name>
    <dbReference type="NCBI Taxonomy" id="39272"/>
    <lineage>
        <taxon>Eukaryota</taxon>
        <taxon>Metazoa</taxon>
        <taxon>Ecdysozoa</taxon>
        <taxon>Arthropoda</taxon>
        <taxon>Hexapoda</taxon>
        <taxon>Collembola</taxon>
        <taxon>Symphypleona</taxon>
        <taxon>Sminthuridae</taxon>
        <taxon>Allacma</taxon>
    </lineage>
</organism>
<dbReference type="EC" id="1.2.4.4" evidence="3"/>
<reference evidence="13" key="1">
    <citation type="submission" date="2021-06" db="EMBL/GenBank/DDBJ databases">
        <authorList>
            <person name="Hodson N. C."/>
            <person name="Mongue J. A."/>
            <person name="Jaron S. K."/>
        </authorList>
    </citation>
    <scope>NUCLEOTIDE SEQUENCE</scope>
</reference>
<proteinExistence type="predicted"/>
<comment type="subcellular location">
    <subcellularLocation>
        <location evidence="2">Mitochondrion matrix</location>
    </subcellularLocation>
</comment>
<name>A0A8J2KDV3_9HEXA</name>
<comment type="catalytic activity">
    <reaction evidence="7">
        <text>N(6)-[(R)-lipoyl]-L-lysyl-[protein] + 3-methyl-2-oxobutanoate + H(+) = N(6)-[(R)-S(8)-2-methylpropanoyldihydrolipoyl]-L-lysyl-[protein] + CO2</text>
        <dbReference type="Rhea" id="RHEA:13457"/>
        <dbReference type="Rhea" id="RHEA-COMP:10474"/>
        <dbReference type="Rhea" id="RHEA-COMP:10497"/>
        <dbReference type="ChEBI" id="CHEBI:11851"/>
        <dbReference type="ChEBI" id="CHEBI:15378"/>
        <dbReference type="ChEBI" id="CHEBI:16526"/>
        <dbReference type="ChEBI" id="CHEBI:83099"/>
        <dbReference type="ChEBI" id="CHEBI:83142"/>
        <dbReference type="EC" id="1.2.4.4"/>
    </reaction>
    <physiologicalReaction direction="left-to-right" evidence="7">
        <dbReference type="Rhea" id="RHEA:13458"/>
    </physiologicalReaction>
</comment>
<feature type="domain" description="Transketolase-like pyrimidine-binding" evidence="12">
    <location>
        <begin position="51"/>
        <end position="226"/>
    </location>
</feature>
<dbReference type="FunFam" id="3.40.50.920:FF:000004">
    <property type="entry name" value="2-oxoisovalerate dehydrogenase subunit beta 1, mitochondrial"/>
    <property type="match status" value="1"/>
</dbReference>
<evidence type="ECO:0000256" key="1">
    <source>
        <dbReference type="ARBA" id="ARBA00001964"/>
    </source>
</evidence>
<dbReference type="FunFam" id="3.40.50.970:FF:000001">
    <property type="entry name" value="Pyruvate dehydrogenase E1 beta subunit"/>
    <property type="match status" value="1"/>
</dbReference>
<evidence type="ECO:0000256" key="9">
    <source>
        <dbReference type="ARBA" id="ARBA00063295"/>
    </source>
</evidence>